<sequence>MTNFQHHHKDVDKFERFASSPLLQTCRKEKGTKENTRLSQHDPLKGGYLLIINEITKNFMWLLQNCPKIEV</sequence>
<organism evidence="1">
    <name type="scientific">Panicum hallii</name>
    <dbReference type="NCBI Taxonomy" id="206008"/>
    <lineage>
        <taxon>Eukaryota</taxon>
        <taxon>Viridiplantae</taxon>
        <taxon>Streptophyta</taxon>
        <taxon>Embryophyta</taxon>
        <taxon>Tracheophyta</taxon>
        <taxon>Spermatophyta</taxon>
        <taxon>Magnoliopsida</taxon>
        <taxon>Liliopsida</taxon>
        <taxon>Poales</taxon>
        <taxon>Poaceae</taxon>
        <taxon>PACMAD clade</taxon>
        <taxon>Panicoideae</taxon>
        <taxon>Panicodae</taxon>
        <taxon>Paniceae</taxon>
        <taxon>Panicinae</taxon>
        <taxon>Panicum</taxon>
        <taxon>Panicum sect. Panicum</taxon>
    </lineage>
</organism>
<protein>
    <submittedName>
        <fullName evidence="1">Uncharacterized protein</fullName>
    </submittedName>
</protein>
<proteinExistence type="predicted"/>
<gene>
    <name evidence="1" type="ORF">PAHAL_2G403800</name>
</gene>
<dbReference type="AlphaFoldDB" id="A0A2S3H344"/>
<accession>A0A2S3H344</accession>
<reference evidence="1" key="1">
    <citation type="submission" date="2018-04" db="EMBL/GenBank/DDBJ databases">
        <title>WGS assembly of Panicum hallii.</title>
        <authorList>
            <person name="Lovell J."/>
            <person name="Jenkins J."/>
            <person name="Lowry D."/>
            <person name="Mamidi S."/>
            <person name="Sreedasyam A."/>
            <person name="Weng X."/>
            <person name="Barry K."/>
            <person name="Bonette J."/>
            <person name="Campitelli B."/>
            <person name="Daum C."/>
            <person name="Gordon S."/>
            <person name="Gould B."/>
            <person name="Lipzen A."/>
            <person name="Macqueen A."/>
            <person name="Palacio-Mejia J."/>
            <person name="Plott C."/>
            <person name="Shakirov E."/>
            <person name="Shu S."/>
            <person name="Yoshinaga Y."/>
            <person name="Zane M."/>
            <person name="Rokhsar D."/>
            <person name="Grimwood J."/>
            <person name="Schmutz J."/>
            <person name="Juenger T."/>
        </authorList>
    </citation>
    <scope>NUCLEOTIDE SEQUENCE [LARGE SCALE GENOMIC DNA]</scope>
    <source>
        <strain evidence="1">FIL2</strain>
    </source>
</reference>
<dbReference type="Proteomes" id="UP000243499">
    <property type="component" value="Chromosome 2"/>
</dbReference>
<dbReference type="EMBL" id="CM008047">
    <property type="protein sequence ID" value="PAN14363.1"/>
    <property type="molecule type" value="Genomic_DNA"/>
</dbReference>
<name>A0A2S3H344_9POAL</name>
<evidence type="ECO:0000313" key="1">
    <source>
        <dbReference type="EMBL" id="PAN14363.1"/>
    </source>
</evidence>
<dbReference type="Gramene" id="PAN14363">
    <property type="protein sequence ID" value="PAN14363"/>
    <property type="gene ID" value="PAHAL_2G403800"/>
</dbReference>